<accession>E1Z749</accession>
<dbReference type="InParanoid" id="E1Z749"/>
<dbReference type="SMART" id="SM01098">
    <property type="entry name" value="CPSF73-100_C"/>
    <property type="match status" value="1"/>
</dbReference>
<protein>
    <recommendedName>
        <fullName evidence="12">Cleavage and polyadenylation specificity factor subunit 3</fullName>
    </recommendedName>
</protein>
<evidence type="ECO:0000259" key="7">
    <source>
        <dbReference type="SMART" id="SM00849"/>
    </source>
</evidence>
<dbReference type="SMART" id="SM00849">
    <property type="entry name" value="Lactamase_B"/>
    <property type="match status" value="1"/>
</dbReference>
<dbReference type="Proteomes" id="UP000008141">
    <property type="component" value="Unassembled WGS sequence"/>
</dbReference>
<dbReference type="FunCoup" id="E1Z749">
    <property type="interactions" value="1847"/>
</dbReference>
<evidence type="ECO:0000259" key="9">
    <source>
        <dbReference type="SMART" id="SM01098"/>
    </source>
</evidence>
<dbReference type="eggNOG" id="KOG1137">
    <property type="taxonomic scope" value="Eukaryota"/>
</dbReference>
<dbReference type="InterPro" id="IPR011108">
    <property type="entry name" value="RMMBL"/>
</dbReference>
<dbReference type="EMBL" id="GL433838">
    <property type="protein sequence ID" value="EFN58363.1"/>
    <property type="molecule type" value="Genomic_DNA"/>
</dbReference>
<reference evidence="10 11" key="1">
    <citation type="journal article" date="2010" name="Plant Cell">
        <title>The Chlorella variabilis NC64A genome reveals adaptation to photosymbiosis, coevolution with viruses, and cryptic sex.</title>
        <authorList>
            <person name="Blanc G."/>
            <person name="Duncan G."/>
            <person name="Agarkova I."/>
            <person name="Borodovsky M."/>
            <person name="Gurnon J."/>
            <person name="Kuo A."/>
            <person name="Lindquist E."/>
            <person name="Lucas S."/>
            <person name="Pangilinan J."/>
            <person name="Polle J."/>
            <person name="Salamov A."/>
            <person name="Terry A."/>
            <person name="Yamada T."/>
            <person name="Dunigan D.D."/>
            <person name="Grigoriev I.V."/>
            <person name="Claverie J.M."/>
            <person name="Van Etten J.L."/>
        </authorList>
    </citation>
    <scope>NUCLEOTIDE SEQUENCE [LARGE SCALE GENOMIC DNA]</scope>
    <source>
        <strain evidence="10 11">NC64A</strain>
    </source>
</reference>
<dbReference type="RefSeq" id="XP_005850465.1">
    <property type="nucleotide sequence ID" value="XM_005850403.1"/>
</dbReference>
<dbReference type="Pfam" id="PF10996">
    <property type="entry name" value="Beta-Casp"/>
    <property type="match status" value="1"/>
</dbReference>
<comment type="subcellular location">
    <subcellularLocation>
        <location evidence="1">Nucleus</location>
    </subcellularLocation>
</comment>
<evidence type="ECO:0008006" key="12">
    <source>
        <dbReference type="Google" id="ProtNLM"/>
    </source>
</evidence>
<keyword evidence="5" id="KW-0539">Nucleus</keyword>
<feature type="domain" description="Pre-mRNA 3'-end-processing endonuclease polyadenylation factor C-term" evidence="9">
    <location>
        <begin position="475"/>
        <end position="704"/>
    </location>
</feature>
<dbReference type="GO" id="GO:0003723">
    <property type="term" value="F:RNA binding"/>
    <property type="evidence" value="ECO:0007669"/>
    <property type="project" value="TreeGrafter"/>
</dbReference>
<gene>
    <name evidence="10" type="ORF">CHLNCDRAFT_142438</name>
</gene>
<dbReference type="PANTHER" id="PTHR11203">
    <property type="entry name" value="CLEAVAGE AND POLYADENYLATION SPECIFICITY FACTOR FAMILY MEMBER"/>
    <property type="match status" value="1"/>
</dbReference>
<evidence type="ECO:0000256" key="4">
    <source>
        <dbReference type="ARBA" id="ARBA00022801"/>
    </source>
</evidence>
<dbReference type="InterPro" id="IPR050698">
    <property type="entry name" value="MBL"/>
</dbReference>
<dbReference type="SUPFAM" id="SSF56281">
    <property type="entry name" value="Metallo-hydrolase/oxidoreductase"/>
    <property type="match status" value="1"/>
</dbReference>
<dbReference type="GO" id="GO:0004534">
    <property type="term" value="F:5'-3' RNA exonuclease activity"/>
    <property type="evidence" value="ECO:0007669"/>
    <property type="project" value="TreeGrafter"/>
</dbReference>
<evidence type="ECO:0000313" key="11">
    <source>
        <dbReference type="Proteomes" id="UP000008141"/>
    </source>
</evidence>
<evidence type="ECO:0000256" key="1">
    <source>
        <dbReference type="ARBA" id="ARBA00004123"/>
    </source>
</evidence>
<organism evidence="11">
    <name type="scientific">Chlorella variabilis</name>
    <name type="common">Green alga</name>
    <dbReference type="NCBI Taxonomy" id="554065"/>
    <lineage>
        <taxon>Eukaryota</taxon>
        <taxon>Viridiplantae</taxon>
        <taxon>Chlorophyta</taxon>
        <taxon>core chlorophytes</taxon>
        <taxon>Trebouxiophyceae</taxon>
        <taxon>Chlorellales</taxon>
        <taxon>Chlorellaceae</taxon>
        <taxon>Chlorella clade</taxon>
        <taxon>Chlorella</taxon>
    </lineage>
</organism>
<dbReference type="InterPro" id="IPR001279">
    <property type="entry name" value="Metallo-B-lactamas"/>
</dbReference>
<dbReference type="GO" id="GO:0004521">
    <property type="term" value="F:RNA endonuclease activity"/>
    <property type="evidence" value="ECO:0007669"/>
    <property type="project" value="TreeGrafter"/>
</dbReference>
<proteinExistence type="predicted"/>
<dbReference type="Pfam" id="PF07521">
    <property type="entry name" value="RMMBL"/>
    <property type="match status" value="1"/>
</dbReference>
<dbReference type="InterPro" id="IPR036866">
    <property type="entry name" value="RibonucZ/Hydroxyglut_hydro"/>
</dbReference>
<dbReference type="OrthoDB" id="10249535at2759"/>
<evidence type="ECO:0000313" key="10">
    <source>
        <dbReference type="EMBL" id="EFN58363.1"/>
    </source>
</evidence>
<evidence type="ECO:0000259" key="8">
    <source>
        <dbReference type="SMART" id="SM01027"/>
    </source>
</evidence>
<keyword evidence="3" id="KW-0540">Nuclease</keyword>
<dbReference type="STRING" id="554065.E1Z749"/>
<evidence type="ECO:0000256" key="5">
    <source>
        <dbReference type="ARBA" id="ARBA00023242"/>
    </source>
</evidence>
<evidence type="ECO:0000256" key="3">
    <source>
        <dbReference type="ARBA" id="ARBA00022722"/>
    </source>
</evidence>
<feature type="region of interest" description="Disordered" evidence="6">
    <location>
        <begin position="1"/>
        <end position="20"/>
    </location>
</feature>
<dbReference type="GO" id="GO:0005847">
    <property type="term" value="C:mRNA cleavage and polyadenylation specificity factor complex"/>
    <property type="evidence" value="ECO:0007669"/>
    <property type="project" value="TreeGrafter"/>
</dbReference>
<feature type="domain" description="Metallo-beta-lactamase" evidence="7">
    <location>
        <begin position="37"/>
        <end position="247"/>
    </location>
</feature>
<dbReference type="PANTHER" id="PTHR11203:SF11">
    <property type="entry name" value="CLEAVAGE AND POLYADENYLATION SPECIFICITY FACTOR SUBUNIT 3"/>
    <property type="match status" value="1"/>
</dbReference>
<keyword evidence="11" id="KW-1185">Reference proteome</keyword>
<dbReference type="GeneID" id="17357515"/>
<keyword evidence="4" id="KW-0378">Hydrolase</keyword>
<dbReference type="Gene3D" id="3.60.15.10">
    <property type="entry name" value="Ribonuclease Z/Hydroxyacylglutathione hydrolase-like"/>
    <property type="match status" value="1"/>
</dbReference>
<dbReference type="Pfam" id="PF11718">
    <property type="entry name" value="CPSF73-100_C"/>
    <property type="match status" value="1"/>
</dbReference>
<dbReference type="OMA" id="CKQHITL"/>
<dbReference type="SMART" id="SM01027">
    <property type="entry name" value="Beta-Casp"/>
    <property type="match status" value="1"/>
</dbReference>
<dbReference type="InterPro" id="IPR022712">
    <property type="entry name" value="Beta_Casp"/>
</dbReference>
<feature type="domain" description="Beta-Casp" evidence="8">
    <location>
        <begin position="259"/>
        <end position="366"/>
    </location>
</feature>
<dbReference type="CDD" id="cd16292">
    <property type="entry name" value="CPSF3-like_MBL-fold"/>
    <property type="match status" value="1"/>
</dbReference>
<evidence type="ECO:0000256" key="6">
    <source>
        <dbReference type="SAM" id="MobiDB-lite"/>
    </source>
</evidence>
<dbReference type="GO" id="GO:0006398">
    <property type="term" value="P:mRNA 3'-end processing by stem-loop binding and cleavage"/>
    <property type="evidence" value="ECO:0007669"/>
    <property type="project" value="TreeGrafter"/>
</dbReference>
<dbReference type="InterPro" id="IPR021718">
    <property type="entry name" value="CPSF73-100_C"/>
</dbReference>
<keyword evidence="2" id="KW-0507">mRNA processing</keyword>
<dbReference type="Gene3D" id="3.40.50.10890">
    <property type="match status" value="1"/>
</dbReference>
<sequence length="709" mass="77033">MAPAASTLPQKRKSDADGTPDDSVVQILPLGAGQEVGRSCIIVRYCGKTVMLDCGVHPGFFGIASLPFFDEVDLSEVDAMLVTHFHLDHCAAVPYVTGHTSFRGRVLMTHPTKAIVHTLLKDFVKVSKGGSGEGLYSERDLDAAMERTEVIDFHQTVDLDGIRVTAYRAGHVLGAAMFMVEVGGMRLLYTGDYSRIPDRHMPAADLPAQRPHIVVVESTYGVSRHLPREEREQRFVQRIHTAVARGGRVLLPVVALGRAQELLLILEEYWERHPELHGVPIYQASGLARRAISVYKAYIEMMNEDIKRAFTVANPFEFKHISHLKSAAHFDDSGMSRELFEAWCEDARNCVVIADFAVQGTLARDILGNPSEVMTRNGVKVPLRMQVDAISFSAHADFPQTSEFLDALQPPHVVLVHGEATEMGRLKKALEQHAAALNIPRALYMPKVTQPVLIEHRTERTAKAVGRLGEKAPAQGAAVRGLLVQSRGGARTLMHHDDLPRFTKLHPGRVVQRQAMPLHRPFSEVRLALEMMFEGTQGAGDLGRVDAAGGSPTKGGQILRIGDAVTLTYQPVEAASGASSGHAILEWCGGSDADMVADAVVAVVLQAAGQPPGLPAIEVQRHQALKAGDLEAVAAAELGIITALLNAQFGPARLDADQGLVFVEVNGQHVVINPKSGKVQCADAELRGRVERALERMHMALQPCDVSDI</sequence>
<dbReference type="AlphaFoldDB" id="E1Z749"/>
<name>E1Z749_CHLVA</name>
<evidence type="ECO:0000256" key="2">
    <source>
        <dbReference type="ARBA" id="ARBA00022664"/>
    </source>
</evidence>
<dbReference type="KEGG" id="cvr:CHLNCDRAFT_142438"/>
<dbReference type="Pfam" id="PF16661">
    <property type="entry name" value="Lactamase_B_6"/>
    <property type="match status" value="1"/>
</dbReference>